<dbReference type="SUPFAM" id="SSF51735">
    <property type="entry name" value="NAD(P)-binding Rossmann-fold domains"/>
    <property type="match status" value="1"/>
</dbReference>
<keyword evidence="2" id="KW-1185">Reference proteome</keyword>
<dbReference type="EMBL" id="JBHSXX010000001">
    <property type="protein sequence ID" value="MFC6868405.1"/>
    <property type="molecule type" value="Genomic_DNA"/>
</dbReference>
<evidence type="ECO:0008006" key="3">
    <source>
        <dbReference type="Google" id="ProtNLM"/>
    </source>
</evidence>
<dbReference type="RefSeq" id="WP_345398599.1">
    <property type="nucleotide sequence ID" value="NZ_BAABLA010000028.1"/>
</dbReference>
<accession>A0ABW2BZA2</accession>
<name>A0ABW2BZA2_9PSEU</name>
<reference evidence="2" key="1">
    <citation type="journal article" date="2019" name="Int. J. Syst. Evol. Microbiol.">
        <title>The Global Catalogue of Microorganisms (GCM) 10K type strain sequencing project: providing services to taxonomists for standard genome sequencing and annotation.</title>
        <authorList>
            <consortium name="The Broad Institute Genomics Platform"/>
            <consortium name="The Broad Institute Genome Sequencing Center for Infectious Disease"/>
            <person name="Wu L."/>
            <person name="Ma J."/>
        </authorList>
    </citation>
    <scope>NUCLEOTIDE SEQUENCE [LARGE SCALE GENOMIC DNA]</scope>
    <source>
        <strain evidence="2">KCTC 32255</strain>
    </source>
</reference>
<comment type="caution">
    <text evidence="1">The sequence shown here is derived from an EMBL/GenBank/DDBJ whole genome shotgun (WGS) entry which is preliminary data.</text>
</comment>
<evidence type="ECO:0000313" key="2">
    <source>
        <dbReference type="Proteomes" id="UP001596337"/>
    </source>
</evidence>
<organism evidence="1 2">
    <name type="scientific">Haloechinothrix salitolerans</name>
    <dbReference type="NCBI Taxonomy" id="926830"/>
    <lineage>
        <taxon>Bacteria</taxon>
        <taxon>Bacillati</taxon>
        <taxon>Actinomycetota</taxon>
        <taxon>Actinomycetes</taxon>
        <taxon>Pseudonocardiales</taxon>
        <taxon>Pseudonocardiaceae</taxon>
        <taxon>Haloechinothrix</taxon>
    </lineage>
</organism>
<protein>
    <recommendedName>
        <fullName evidence="3">Short chain dehydrogenase</fullName>
    </recommendedName>
</protein>
<gene>
    <name evidence="1" type="ORF">ACFQGD_14775</name>
</gene>
<evidence type="ECO:0000313" key="1">
    <source>
        <dbReference type="EMBL" id="MFC6868405.1"/>
    </source>
</evidence>
<proteinExistence type="predicted"/>
<sequence>MSSHRALVLGGTGMLSGVSGWLAGQGWHVVVPSRRYCPIPVDDDADDAADAAGASRGRVRWVEARWERPERLAQDAARALGGPADLLVSWVHSTYRVPVLNEVAGLLTEDAPVVEVHGRSVPSRELEPALSGHPTQRVVLGYVREGTSTRWLTHAEIVDGVLVAVRRALTDRPRTEHHVGETAPRPVH</sequence>
<dbReference type="Proteomes" id="UP001596337">
    <property type="component" value="Unassembled WGS sequence"/>
</dbReference>
<dbReference type="InterPro" id="IPR036291">
    <property type="entry name" value="NAD(P)-bd_dom_sf"/>
</dbReference>